<dbReference type="SUPFAM" id="SSF50952">
    <property type="entry name" value="Soluble quinoprotein glucose dehydrogenase"/>
    <property type="match status" value="1"/>
</dbReference>
<keyword evidence="4" id="KW-1185">Reference proteome</keyword>
<gene>
    <name evidence="3" type="ORF">JIN84_07355</name>
</gene>
<evidence type="ECO:0000313" key="3">
    <source>
        <dbReference type="EMBL" id="MBK1815424.1"/>
    </source>
</evidence>
<dbReference type="InterPro" id="IPR012938">
    <property type="entry name" value="Glc/Sorbosone_DH"/>
</dbReference>
<dbReference type="Pfam" id="PF13290">
    <property type="entry name" value="CHB_HEX_C_1"/>
    <property type="match status" value="3"/>
</dbReference>
<feature type="domain" description="GH29D-like beta-sandwich" evidence="2">
    <location>
        <begin position="398"/>
        <end position="464"/>
    </location>
</feature>
<evidence type="ECO:0000259" key="1">
    <source>
        <dbReference type="Pfam" id="PF07995"/>
    </source>
</evidence>
<dbReference type="RefSeq" id="WP_200350385.1">
    <property type="nucleotide sequence ID" value="NZ_BAABHZ010000012.1"/>
</dbReference>
<dbReference type="InterPro" id="IPR059177">
    <property type="entry name" value="GH29D-like_dom"/>
</dbReference>
<organism evidence="3 4">
    <name type="scientific">Luteolibacter yonseiensis</name>
    <dbReference type="NCBI Taxonomy" id="1144680"/>
    <lineage>
        <taxon>Bacteria</taxon>
        <taxon>Pseudomonadati</taxon>
        <taxon>Verrucomicrobiota</taxon>
        <taxon>Verrucomicrobiia</taxon>
        <taxon>Verrucomicrobiales</taxon>
        <taxon>Verrucomicrobiaceae</taxon>
        <taxon>Luteolibacter</taxon>
    </lineage>
</organism>
<dbReference type="PANTHER" id="PTHR19328">
    <property type="entry name" value="HEDGEHOG-INTERACTING PROTEIN"/>
    <property type="match status" value="1"/>
</dbReference>
<dbReference type="PANTHER" id="PTHR19328:SF13">
    <property type="entry name" value="HIPL1 PROTEIN"/>
    <property type="match status" value="1"/>
</dbReference>
<dbReference type="EMBL" id="JAENIK010000008">
    <property type="protein sequence ID" value="MBK1815424.1"/>
    <property type="molecule type" value="Genomic_DNA"/>
</dbReference>
<feature type="domain" description="Glucose/Sorbosone dehydrogenase" evidence="1">
    <location>
        <begin position="70"/>
        <end position="285"/>
    </location>
</feature>
<dbReference type="SUPFAM" id="SSF63829">
    <property type="entry name" value="Calcium-dependent phosphotriesterase"/>
    <property type="match status" value="1"/>
</dbReference>
<dbReference type="InterPro" id="IPR011042">
    <property type="entry name" value="6-blade_b-propeller_TolB-like"/>
</dbReference>
<name>A0A934VBH3_9BACT</name>
<accession>A0A934VBH3</accession>
<proteinExistence type="predicted"/>
<feature type="domain" description="GH29D-like beta-sandwich" evidence="2">
    <location>
        <begin position="575"/>
        <end position="627"/>
    </location>
</feature>
<dbReference type="Pfam" id="PF07995">
    <property type="entry name" value="GSDH"/>
    <property type="match status" value="1"/>
</dbReference>
<sequence length="1053" mass="112342">MPTSPIIRPVPRLGLVTFLACGIFFHFSARGAGPSQWPLLEVKTVSSHPSAGATITDIVAAPGVANKLYLAQQTGKVTAWLNDVPQSQVFIDLELDDHGEEGLLGMTFAPGYPVNSHVYFCYTRGRDTRLSRYEVDTIQDRVLPHTEEVILTIPRQNDTHLSGQIRFGADGLLYMSVGDDGGPGAISGNAQDLGRLHGKILRIDPEGAPAGQAYLIPPGNPLVGQPGTSPEILAWGLRNPWRFTFHPVSGALYIADVGEDQREEINVLPVHRFGEGVNFGWPYKEGTLDVPGFTNPGKVLTAPFYEYATESAVIGGEFVTLPRGTGEPLYLFGDFAGNIRALGADENGGPVVRLIGRSGFCCAIGKDAAGVLYFGGDFTALNKVVDATTVTAPAFALPSGDYVGPLDLAINPGQPQASIRYTLDGSDPSASSPQLPASGRVLLSEPGTVKARAFYADMAPSEVVAATYNLQVNEIHLPYGPLNDYTQIPLISGTPLATIRYTIDGSEVTESSPIYDPSNPPSDLFIMRPTQVRARAYRAGWLPGTPSSRYYNLFVSSPEISNVPDQEPLRMFSPVILTSLTSGATIRYTTDGSIPNESSPVYSEPIYLMPGMVLQVTASKAGMTGSRPAWLGGSGISGSTGVGYAITPSGAHFQGDSGPTASSPLRYPIHVARKADGTLFVAGDSYSPALWKISGGTTTRIYQGVDADRFTELHVASNGDLIALCSRKVWNFPSPLHATRSPDVLPGVTAATLFPDTDGSFLAAENDFSSNTIYRCRPGITRVRFSNASSPVLSIGRSTDGEVHFTTKARVMRVLDGTTATVYGSGTQGKSDGAANVATFMQPRSFTSDRIGNVYVLDVESYGKGRVRKISPEGNVTTLEGPMIKIDGTPPLHGSRILEAEGSLAVDDNGTLYGANGEFVWRFVQDDWDNDGIPDALEQSEGAPWVVGRDDRKHSAVPGGISHVAAFVFEGNQIGLDPTATGMACMRRLSDKTGIVAARVEPGMSCVFEFSADAATWYPLGPAILATGKDVSIKVDFPTTAPARFFRCRMMTP</sequence>
<dbReference type="InterPro" id="IPR011041">
    <property type="entry name" value="Quinoprot_gluc/sorb_DH_b-prop"/>
</dbReference>
<protein>
    <submittedName>
        <fullName evidence="3">PQQ-dependent sugar dehydrogenase</fullName>
    </submittedName>
</protein>
<dbReference type="Proteomes" id="UP000600139">
    <property type="component" value="Unassembled WGS sequence"/>
</dbReference>
<reference evidence="3" key="1">
    <citation type="submission" date="2021-01" db="EMBL/GenBank/DDBJ databases">
        <title>Modified the classification status of verrucomicrobia.</title>
        <authorList>
            <person name="Feng X."/>
        </authorList>
    </citation>
    <scope>NUCLEOTIDE SEQUENCE</scope>
    <source>
        <strain evidence="3">JCM 18052</strain>
    </source>
</reference>
<dbReference type="Gene3D" id="2.120.10.30">
    <property type="entry name" value="TolB, C-terminal domain"/>
    <property type="match status" value="2"/>
</dbReference>
<dbReference type="AlphaFoldDB" id="A0A934VBH3"/>
<evidence type="ECO:0000313" key="4">
    <source>
        <dbReference type="Proteomes" id="UP000600139"/>
    </source>
</evidence>
<comment type="caution">
    <text evidence="3">The sequence shown here is derived from an EMBL/GenBank/DDBJ whole genome shotgun (WGS) entry which is preliminary data.</text>
</comment>
<feature type="domain" description="GH29D-like beta-sandwich" evidence="2">
    <location>
        <begin position="485"/>
        <end position="538"/>
    </location>
</feature>
<evidence type="ECO:0000259" key="2">
    <source>
        <dbReference type="Pfam" id="PF13290"/>
    </source>
</evidence>